<dbReference type="InterPro" id="IPR021109">
    <property type="entry name" value="Peptidase_aspartic_dom_sf"/>
</dbReference>
<gene>
    <name evidence="2" type="ORF">LJ739_15225</name>
</gene>
<dbReference type="EMBL" id="JAJEWP010000005">
    <property type="protein sequence ID" value="MCC2617604.1"/>
    <property type="molecule type" value="Genomic_DNA"/>
</dbReference>
<dbReference type="RefSeq" id="WP_229161888.1">
    <property type="nucleotide sequence ID" value="NZ_JAJEWP010000005.1"/>
</dbReference>
<dbReference type="Gene3D" id="2.40.70.10">
    <property type="entry name" value="Acid Proteases"/>
    <property type="match status" value="2"/>
</dbReference>
<protein>
    <recommendedName>
        <fullName evidence="4">Signal protein PDZ</fullName>
    </recommendedName>
</protein>
<keyword evidence="1" id="KW-0732">Signal</keyword>
<dbReference type="Proteomes" id="UP001520878">
    <property type="component" value="Unassembled WGS sequence"/>
</dbReference>
<keyword evidence="3" id="KW-1185">Reference proteome</keyword>
<sequence length="307" mass="33956">MFSFKKSIALSLVLLVSLCSQSVLAGATRWVPFELVQGRISIPIELDGVSTRAILDTASEFNAISESFIQQHNPDVAEGKIIEIRTVYRDEKRQSYNEVDIEMFGVDFTMDKLVSIDIGVPDTAILLGAGFFDDFIIQIDYPNERLRLLSPGSVDLAKLKNVESQTHRENYMPIVKASLNDDEDVWLVLDTGLSGGVLLERSIADDKGWLSSAVSRPTPDVLELTQVDTFAFNKVTIGPYELDNIEGWVPVAGQDMPITKTGKAQGATRIKGKKIDGLLGNDVLQYFVLTLDYKYGHVHLGLAEETN</sequence>
<dbReference type="SUPFAM" id="SSF50630">
    <property type="entry name" value="Acid proteases"/>
    <property type="match status" value="1"/>
</dbReference>
<evidence type="ECO:0000256" key="1">
    <source>
        <dbReference type="SAM" id="SignalP"/>
    </source>
</evidence>
<evidence type="ECO:0000313" key="2">
    <source>
        <dbReference type="EMBL" id="MCC2617604.1"/>
    </source>
</evidence>
<organism evidence="2 3">
    <name type="scientific">Fluctibacter halophilus</name>
    <dbReference type="NCBI Taxonomy" id="226011"/>
    <lineage>
        <taxon>Bacteria</taxon>
        <taxon>Pseudomonadati</taxon>
        <taxon>Pseudomonadota</taxon>
        <taxon>Gammaproteobacteria</taxon>
        <taxon>Alteromonadales</taxon>
        <taxon>Alteromonadaceae</taxon>
        <taxon>Fluctibacter</taxon>
    </lineage>
</organism>
<name>A0ABS8GCT7_9ALTE</name>
<reference evidence="2 3" key="1">
    <citation type="submission" date="2021-10" db="EMBL/GenBank/DDBJ databases">
        <title>Draft genome of Aestuariibacter halophilus JC2043.</title>
        <authorList>
            <person name="Emsley S.A."/>
            <person name="Pfannmuller K.M."/>
            <person name="Ushijima B."/>
            <person name="Saw J.H."/>
            <person name="Videau P."/>
        </authorList>
    </citation>
    <scope>NUCLEOTIDE SEQUENCE [LARGE SCALE GENOMIC DNA]</scope>
    <source>
        <strain evidence="2 3">JC2043</strain>
    </source>
</reference>
<accession>A0ABS8GCT7</accession>
<feature type="signal peptide" evidence="1">
    <location>
        <begin position="1"/>
        <end position="25"/>
    </location>
</feature>
<feature type="chain" id="PRO_5047213576" description="Signal protein PDZ" evidence="1">
    <location>
        <begin position="26"/>
        <end position="307"/>
    </location>
</feature>
<evidence type="ECO:0008006" key="4">
    <source>
        <dbReference type="Google" id="ProtNLM"/>
    </source>
</evidence>
<evidence type="ECO:0000313" key="3">
    <source>
        <dbReference type="Proteomes" id="UP001520878"/>
    </source>
</evidence>
<proteinExistence type="predicted"/>
<comment type="caution">
    <text evidence="2">The sequence shown here is derived from an EMBL/GenBank/DDBJ whole genome shotgun (WGS) entry which is preliminary data.</text>
</comment>